<reference evidence="1" key="1">
    <citation type="submission" date="2018-02" db="EMBL/GenBank/DDBJ databases">
        <title>Rhizophora mucronata_Transcriptome.</title>
        <authorList>
            <person name="Meera S.P."/>
            <person name="Sreeshan A."/>
            <person name="Augustine A."/>
        </authorList>
    </citation>
    <scope>NUCLEOTIDE SEQUENCE</scope>
    <source>
        <tissue evidence="1">Leaf</tissue>
    </source>
</reference>
<evidence type="ECO:0000313" key="1">
    <source>
        <dbReference type="EMBL" id="MBW84918.1"/>
    </source>
</evidence>
<protein>
    <submittedName>
        <fullName evidence="1">Uncharacterized protein</fullName>
    </submittedName>
</protein>
<proteinExistence type="predicted"/>
<name>A0A2P2IUN5_RHIMU</name>
<organism evidence="1">
    <name type="scientific">Rhizophora mucronata</name>
    <name type="common">Asiatic mangrove</name>
    <dbReference type="NCBI Taxonomy" id="61149"/>
    <lineage>
        <taxon>Eukaryota</taxon>
        <taxon>Viridiplantae</taxon>
        <taxon>Streptophyta</taxon>
        <taxon>Embryophyta</taxon>
        <taxon>Tracheophyta</taxon>
        <taxon>Spermatophyta</taxon>
        <taxon>Magnoliopsida</taxon>
        <taxon>eudicotyledons</taxon>
        <taxon>Gunneridae</taxon>
        <taxon>Pentapetalae</taxon>
        <taxon>rosids</taxon>
        <taxon>fabids</taxon>
        <taxon>Malpighiales</taxon>
        <taxon>Rhizophoraceae</taxon>
        <taxon>Rhizophora</taxon>
    </lineage>
</organism>
<dbReference type="AlphaFoldDB" id="A0A2P2IUN5"/>
<sequence length="24" mass="2716">MCFSTQTNTLKSKIPLRVSPVFDC</sequence>
<accession>A0A2P2IUN5</accession>
<dbReference type="EMBL" id="GGEC01004435">
    <property type="protein sequence ID" value="MBW84918.1"/>
    <property type="molecule type" value="Transcribed_RNA"/>
</dbReference>